<dbReference type="GO" id="GO:0005764">
    <property type="term" value="C:lysosome"/>
    <property type="evidence" value="ECO:0000318"/>
    <property type="project" value="GO_Central"/>
</dbReference>
<evidence type="ECO:0000256" key="4">
    <source>
        <dbReference type="ARBA" id="ARBA00022801"/>
    </source>
</evidence>
<organism evidence="10">
    <name type="scientific">Selaginella moellendorffii</name>
    <name type="common">Spikemoss</name>
    <dbReference type="NCBI Taxonomy" id="88036"/>
    <lineage>
        <taxon>Eukaryota</taxon>
        <taxon>Viridiplantae</taxon>
        <taxon>Streptophyta</taxon>
        <taxon>Embryophyta</taxon>
        <taxon>Tracheophyta</taxon>
        <taxon>Lycopodiopsida</taxon>
        <taxon>Selaginellales</taxon>
        <taxon>Selaginellaceae</taxon>
        <taxon>Selaginella</taxon>
    </lineage>
</organism>
<evidence type="ECO:0000313" key="10">
    <source>
        <dbReference type="Proteomes" id="UP000001514"/>
    </source>
</evidence>
<dbReference type="Gene3D" id="3.90.70.10">
    <property type="entry name" value="Cysteine proteinases"/>
    <property type="match status" value="1"/>
</dbReference>
<gene>
    <name evidence="9" type="ORF">SELMODRAFT_230713</name>
</gene>
<feature type="domain" description="Peptidase C1A papain C-terminal" evidence="7">
    <location>
        <begin position="121"/>
        <end position="336"/>
    </location>
</feature>
<dbReference type="InterPro" id="IPR025661">
    <property type="entry name" value="Pept_asp_AS"/>
</dbReference>
<evidence type="ECO:0000256" key="2">
    <source>
        <dbReference type="ARBA" id="ARBA00022670"/>
    </source>
</evidence>
<dbReference type="GO" id="GO:0005615">
    <property type="term" value="C:extracellular space"/>
    <property type="evidence" value="ECO:0000318"/>
    <property type="project" value="GO_Central"/>
</dbReference>
<evidence type="ECO:0000256" key="5">
    <source>
        <dbReference type="ARBA" id="ARBA00022807"/>
    </source>
</evidence>
<evidence type="ECO:0000259" key="8">
    <source>
        <dbReference type="SMART" id="SM00848"/>
    </source>
</evidence>
<dbReference type="SMART" id="SM00848">
    <property type="entry name" value="Inhibitor_I29"/>
    <property type="match status" value="1"/>
</dbReference>
<evidence type="ECO:0000259" key="7">
    <source>
        <dbReference type="SMART" id="SM00645"/>
    </source>
</evidence>
<dbReference type="InterPro" id="IPR038765">
    <property type="entry name" value="Papain-like_cys_pep_sf"/>
</dbReference>
<keyword evidence="2" id="KW-0645">Protease</keyword>
<keyword evidence="10" id="KW-1185">Reference proteome</keyword>
<dbReference type="PROSITE" id="PS00640">
    <property type="entry name" value="THIOL_PROTEASE_ASN"/>
    <property type="match status" value="1"/>
</dbReference>
<dbReference type="eggNOG" id="KOG1543">
    <property type="taxonomic scope" value="Eukaryota"/>
</dbReference>
<dbReference type="KEGG" id="smo:SELMODRAFT_230713"/>
<dbReference type="InterPro" id="IPR000668">
    <property type="entry name" value="Peptidase_C1A_C"/>
</dbReference>
<dbReference type="PANTHER" id="PTHR12411">
    <property type="entry name" value="CYSTEINE PROTEASE FAMILY C1-RELATED"/>
    <property type="match status" value="1"/>
</dbReference>
<dbReference type="InterPro" id="IPR013128">
    <property type="entry name" value="Peptidase_C1A"/>
</dbReference>
<evidence type="ECO:0000256" key="6">
    <source>
        <dbReference type="ARBA" id="ARBA00023157"/>
    </source>
</evidence>
<dbReference type="SUPFAM" id="SSF54001">
    <property type="entry name" value="Cysteine proteinases"/>
    <property type="match status" value="1"/>
</dbReference>
<reference evidence="9 10" key="1">
    <citation type="journal article" date="2011" name="Science">
        <title>The Selaginella genome identifies genetic changes associated with the evolution of vascular plants.</title>
        <authorList>
            <person name="Banks J.A."/>
            <person name="Nishiyama T."/>
            <person name="Hasebe M."/>
            <person name="Bowman J.L."/>
            <person name="Gribskov M."/>
            <person name="dePamphilis C."/>
            <person name="Albert V.A."/>
            <person name="Aono N."/>
            <person name="Aoyama T."/>
            <person name="Ambrose B.A."/>
            <person name="Ashton N.W."/>
            <person name="Axtell M.J."/>
            <person name="Barker E."/>
            <person name="Barker M.S."/>
            <person name="Bennetzen J.L."/>
            <person name="Bonawitz N.D."/>
            <person name="Chapple C."/>
            <person name="Cheng C."/>
            <person name="Correa L.G."/>
            <person name="Dacre M."/>
            <person name="DeBarry J."/>
            <person name="Dreyer I."/>
            <person name="Elias M."/>
            <person name="Engstrom E.M."/>
            <person name="Estelle M."/>
            <person name="Feng L."/>
            <person name="Finet C."/>
            <person name="Floyd S.K."/>
            <person name="Frommer W.B."/>
            <person name="Fujita T."/>
            <person name="Gramzow L."/>
            <person name="Gutensohn M."/>
            <person name="Harholt J."/>
            <person name="Hattori M."/>
            <person name="Heyl A."/>
            <person name="Hirai T."/>
            <person name="Hiwatashi Y."/>
            <person name="Ishikawa M."/>
            <person name="Iwata M."/>
            <person name="Karol K.G."/>
            <person name="Koehler B."/>
            <person name="Kolukisaoglu U."/>
            <person name="Kubo M."/>
            <person name="Kurata T."/>
            <person name="Lalonde S."/>
            <person name="Li K."/>
            <person name="Li Y."/>
            <person name="Litt A."/>
            <person name="Lyons E."/>
            <person name="Manning G."/>
            <person name="Maruyama T."/>
            <person name="Michael T.P."/>
            <person name="Mikami K."/>
            <person name="Miyazaki S."/>
            <person name="Morinaga S."/>
            <person name="Murata T."/>
            <person name="Mueller-Roeber B."/>
            <person name="Nelson D.R."/>
            <person name="Obara M."/>
            <person name="Oguri Y."/>
            <person name="Olmstead R.G."/>
            <person name="Onodera N."/>
            <person name="Petersen B.L."/>
            <person name="Pils B."/>
            <person name="Prigge M."/>
            <person name="Rensing S.A."/>
            <person name="Riano-Pachon D.M."/>
            <person name="Roberts A.W."/>
            <person name="Sato Y."/>
            <person name="Scheller H.V."/>
            <person name="Schulz B."/>
            <person name="Schulz C."/>
            <person name="Shakirov E.V."/>
            <person name="Shibagaki N."/>
            <person name="Shinohara N."/>
            <person name="Shippen D.E."/>
            <person name="Soerensen I."/>
            <person name="Sotooka R."/>
            <person name="Sugimoto N."/>
            <person name="Sugita M."/>
            <person name="Sumikawa N."/>
            <person name="Tanurdzic M."/>
            <person name="Theissen G."/>
            <person name="Ulvskov P."/>
            <person name="Wakazuki S."/>
            <person name="Weng J.K."/>
            <person name="Willats W.W."/>
            <person name="Wipf D."/>
            <person name="Wolf P.G."/>
            <person name="Yang L."/>
            <person name="Zimmer A.D."/>
            <person name="Zhu Q."/>
            <person name="Mitros T."/>
            <person name="Hellsten U."/>
            <person name="Loque D."/>
            <person name="Otillar R."/>
            <person name="Salamov A."/>
            <person name="Schmutz J."/>
            <person name="Shapiro H."/>
            <person name="Lindquist E."/>
            <person name="Lucas S."/>
            <person name="Rokhsar D."/>
            <person name="Grigoriev I.V."/>
        </authorList>
    </citation>
    <scope>NUCLEOTIDE SEQUENCE [LARGE SCALE GENOMIC DNA]</scope>
</reference>
<dbReference type="Gramene" id="EFJ33074">
    <property type="protein sequence ID" value="EFJ33074"/>
    <property type="gene ID" value="SELMODRAFT_230713"/>
</dbReference>
<keyword evidence="5" id="KW-0788">Thiol protease</keyword>
<sequence>MEDLMITENDRVSCLWLKPIHLLTRISWHFIDPLWQVYQKWIQEHGKAYNSAHEYKKRFQIFKENVNYINSHNARRNNSHSLGLNKFADLTNSEFRGLYVGRLQRPAPFHEVGDIALVADTATSVDWRKKGGVTEIKDQGDCGSCWAFSAVAAVEGLTFLSTGTLVSLSEQELVDCDTTVNQGCDGGIMDYAFQYMIRNGGITSQSNYPYRALRGACDKDKVKYHAATINGFQAIPPQSEELLLRAVANQPVSVAIEAGGQDFQLYSSGVFTGECGSNLDHGVAIVGYGTDAGGRQYWLVKNSWGSGWGESGYVRMERQGPGAGVCGINLDASYPTKIQQRTIVE</sequence>
<feature type="domain" description="Cathepsin propeptide inhibitor" evidence="8">
    <location>
        <begin position="38"/>
        <end position="95"/>
    </location>
</feature>
<dbReference type="Proteomes" id="UP000001514">
    <property type="component" value="Unassembled WGS sequence"/>
</dbReference>
<dbReference type="PROSITE" id="PS00639">
    <property type="entry name" value="THIOL_PROTEASE_HIS"/>
    <property type="match status" value="1"/>
</dbReference>
<dbReference type="FunFam" id="3.90.70.10:FF:000023">
    <property type="entry name" value="Senescence-specific cysteine protease SAG39"/>
    <property type="match status" value="1"/>
</dbReference>
<keyword evidence="6" id="KW-1015">Disulfide bond</keyword>
<dbReference type="InParanoid" id="D8R4A2"/>
<dbReference type="InterPro" id="IPR039417">
    <property type="entry name" value="Peptidase_C1A_papain-like"/>
</dbReference>
<protein>
    <submittedName>
        <fullName evidence="9">Uncharacterized protein</fullName>
    </submittedName>
</protein>
<dbReference type="GO" id="GO:0051603">
    <property type="term" value="P:proteolysis involved in protein catabolic process"/>
    <property type="evidence" value="ECO:0000318"/>
    <property type="project" value="GO_Central"/>
</dbReference>
<dbReference type="STRING" id="88036.D8R4A2"/>
<evidence type="ECO:0000256" key="3">
    <source>
        <dbReference type="ARBA" id="ARBA00022729"/>
    </source>
</evidence>
<dbReference type="SMART" id="SM00645">
    <property type="entry name" value="Pept_C1"/>
    <property type="match status" value="1"/>
</dbReference>
<dbReference type="HOGENOM" id="CLU_012184_1_0_1"/>
<dbReference type="PRINTS" id="PR00705">
    <property type="entry name" value="PAPAIN"/>
</dbReference>
<evidence type="ECO:0000313" key="9">
    <source>
        <dbReference type="EMBL" id="EFJ33074.1"/>
    </source>
</evidence>
<dbReference type="GO" id="GO:0004197">
    <property type="term" value="F:cysteine-type endopeptidase activity"/>
    <property type="evidence" value="ECO:0000318"/>
    <property type="project" value="GO_Central"/>
</dbReference>
<proteinExistence type="inferred from homology"/>
<dbReference type="InterPro" id="IPR000169">
    <property type="entry name" value="Pept_cys_AS"/>
</dbReference>
<keyword evidence="4" id="KW-0378">Hydrolase</keyword>
<dbReference type="CDD" id="cd02248">
    <property type="entry name" value="Peptidase_C1A"/>
    <property type="match status" value="1"/>
</dbReference>
<dbReference type="PROSITE" id="PS00139">
    <property type="entry name" value="THIOL_PROTEASE_CYS"/>
    <property type="match status" value="1"/>
</dbReference>
<keyword evidence="3" id="KW-0732">Signal</keyword>
<dbReference type="EMBL" id="GL377571">
    <property type="protein sequence ID" value="EFJ33074.1"/>
    <property type="molecule type" value="Genomic_DNA"/>
</dbReference>
<dbReference type="InterPro" id="IPR013201">
    <property type="entry name" value="Prot_inhib_I29"/>
</dbReference>
<dbReference type="InterPro" id="IPR025660">
    <property type="entry name" value="Pept_his_AS"/>
</dbReference>
<evidence type="ECO:0000256" key="1">
    <source>
        <dbReference type="ARBA" id="ARBA00008455"/>
    </source>
</evidence>
<name>D8R4A2_SELML</name>
<dbReference type="AlphaFoldDB" id="D8R4A2"/>
<accession>D8R4A2</accession>
<comment type="similarity">
    <text evidence="1">Belongs to the peptidase C1 family.</text>
</comment>
<dbReference type="Pfam" id="PF00112">
    <property type="entry name" value="Peptidase_C1"/>
    <property type="match status" value="1"/>
</dbReference>
<dbReference type="Pfam" id="PF08246">
    <property type="entry name" value="Inhibitor_I29"/>
    <property type="match status" value="1"/>
</dbReference>